<dbReference type="EMBL" id="FN647645">
    <property type="protein sequence ID" value="CBI83554.2"/>
    <property type="molecule type" value="Genomic_DNA"/>
</dbReference>
<comment type="catalytic activity">
    <reaction evidence="8 9">
        <text>a ubiquinone + NADH + 5 H(+)(in) = a ubiquinol + NAD(+) + 4 H(+)(out)</text>
        <dbReference type="Rhea" id="RHEA:29091"/>
        <dbReference type="Rhea" id="RHEA-COMP:9565"/>
        <dbReference type="Rhea" id="RHEA-COMP:9566"/>
        <dbReference type="ChEBI" id="CHEBI:15378"/>
        <dbReference type="ChEBI" id="CHEBI:16389"/>
        <dbReference type="ChEBI" id="CHEBI:17976"/>
        <dbReference type="ChEBI" id="CHEBI:57540"/>
        <dbReference type="ChEBI" id="CHEBI:57945"/>
        <dbReference type="EC" id="7.1.1.2"/>
    </reaction>
</comment>
<feature type="transmembrane region" description="Helical" evidence="9">
    <location>
        <begin position="95"/>
        <end position="116"/>
    </location>
</feature>
<protein>
    <recommendedName>
        <fullName evidence="3 9">NADH-ubiquinone oxidoreductase chain 3</fullName>
        <ecNumber evidence="9">7.1.1.2</ecNumber>
    </recommendedName>
</protein>
<proteinExistence type="inferred from homology"/>
<gene>
    <name evidence="10" type="primary">nu3M</name>
</gene>
<evidence type="ECO:0000256" key="5">
    <source>
        <dbReference type="ARBA" id="ARBA00022692"/>
    </source>
</evidence>
<dbReference type="Pfam" id="PF00507">
    <property type="entry name" value="Oxidored_q4"/>
    <property type="match status" value="1"/>
</dbReference>
<keyword evidence="5 9" id="KW-0812">Transmembrane</keyword>
<dbReference type="GO" id="GO:0016491">
    <property type="term" value="F:oxidoreductase activity"/>
    <property type="evidence" value="ECO:0007669"/>
    <property type="project" value="UniProtKB-KW"/>
</dbReference>
<evidence type="ECO:0000256" key="9">
    <source>
        <dbReference type="RuleBase" id="RU003640"/>
    </source>
</evidence>
<dbReference type="PANTHER" id="PTHR11058">
    <property type="entry name" value="NADH-UBIQUINONE OXIDOREDUCTASE CHAIN 3"/>
    <property type="match status" value="1"/>
</dbReference>
<keyword evidence="9 10" id="KW-0830">Ubiquinone</keyword>
<sequence>MLQDLFNNYVILVGILGLIFLGVNYFIVESPRMDENNGNISDYIEKSGPFECGFSSFEQSHNPIPIAFILVALLFLPFDLEVSSMLPYIVSIYSVGIYGLIIFILFLLILIVGFIYEFNTKSLSITTILHKKNKALVKNLY</sequence>
<keyword evidence="4 9" id="KW-0813">Transport</keyword>
<organism evidence="10">
    <name type="scientific">Komagataella pastoris</name>
    <name type="common">Yeast</name>
    <name type="synonym">Pichia pastoris</name>
    <dbReference type="NCBI Taxonomy" id="4922"/>
    <lineage>
        <taxon>Eukaryota</taxon>
        <taxon>Fungi</taxon>
        <taxon>Dikarya</taxon>
        <taxon>Ascomycota</taxon>
        <taxon>Saccharomycotina</taxon>
        <taxon>Pichiomycetes</taxon>
        <taxon>Pichiales</taxon>
        <taxon>Pichiaceae</taxon>
        <taxon>Komagataella</taxon>
    </lineage>
</organism>
<evidence type="ECO:0000256" key="3">
    <source>
        <dbReference type="ARBA" id="ARBA00021007"/>
    </source>
</evidence>
<keyword evidence="7 9" id="KW-0472">Membrane</keyword>
<evidence type="ECO:0000256" key="2">
    <source>
        <dbReference type="ARBA" id="ARBA00008472"/>
    </source>
</evidence>
<keyword evidence="9" id="KW-1278">Translocase</keyword>
<evidence type="ECO:0000256" key="6">
    <source>
        <dbReference type="ARBA" id="ARBA00022989"/>
    </source>
</evidence>
<dbReference type="AlphaFoldDB" id="E1UWC4"/>
<feature type="transmembrane region" description="Helical" evidence="9">
    <location>
        <begin position="66"/>
        <end position="89"/>
    </location>
</feature>
<accession>E1UWC4</accession>
<dbReference type="InterPro" id="IPR038430">
    <property type="entry name" value="NDAH_ubi_oxred_su3_sf"/>
</dbReference>
<dbReference type="InterPro" id="IPR000440">
    <property type="entry name" value="NADH_UbQ/plastoQ_OxRdtase_su3"/>
</dbReference>
<keyword evidence="6 9" id="KW-1133">Transmembrane helix</keyword>
<evidence type="ECO:0000256" key="7">
    <source>
        <dbReference type="ARBA" id="ARBA00023136"/>
    </source>
</evidence>
<reference evidence="10" key="1">
    <citation type="journal article" date="2010" name="Mol. Cell. Proteomics">
        <title>The subunit composition of mitochondrial NADH:ubiquinone oxidoreductase (complex I) from Pichia pastoris.</title>
        <authorList>
            <person name="Bridges H.R."/>
            <person name="Fearnley I.M."/>
            <person name="Hirst J."/>
        </authorList>
    </citation>
    <scope>NUCLEOTIDE SEQUENCE</scope>
    <source>
        <strain evidence="10">X33</strain>
    </source>
</reference>
<dbReference type="PANTHER" id="PTHR11058:SF9">
    <property type="entry name" value="NADH-UBIQUINONE OXIDOREDUCTASE CHAIN 3"/>
    <property type="match status" value="1"/>
</dbReference>
<keyword evidence="10" id="KW-0560">Oxidoreductase</keyword>
<keyword evidence="9" id="KW-0249">Electron transport</keyword>
<dbReference type="Gene3D" id="1.20.58.1610">
    <property type="entry name" value="NADH:ubiquinone/plastoquinone oxidoreductase, chain 3"/>
    <property type="match status" value="1"/>
</dbReference>
<comment type="subcellular location">
    <subcellularLocation>
        <location evidence="1">Membrane</location>
    </subcellularLocation>
    <subcellularLocation>
        <location evidence="9">Mitochondrion membrane</location>
        <topology evidence="9">Multi-pass membrane protein</topology>
    </subcellularLocation>
</comment>
<evidence type="ECO:0000256" key="1">
    <source>
        <dbReference type="ARBA" id="ARBA00004370"/>
    </source>
</evidence>
<dbReference type="GO" id="GO:0008137">
    <property type="term" value="F:NADH dehydrogenase (ubiquinone) activity"/>
    <property type="evidence" value="ECO:0007669"/>
    <property type="project" value="UniProtKB-UniRule"/>
</dbReference>
<keyword evidence="9" id="KW-0679">Respiratory chain</keyword>
<comment type="function">
    <text evidence="9">Core subunit of the mitochondrial membrane respiratory chain NADH dehydrogenase (Complex I) which catalyzes electron transfer from NADH through the respiratory chain, using ubiquinone as an electron acceptor. Essential for the catalytic activity of complex I.</text>
</comment>
<dbReference type="EC" id="7.1.1.2" evidence="9"/>
<keyword evidence="9" id="KW-0520">NAD</keyword>
<keyword evidence="9 10" id="KW-0496">Mitochondrion</keyword>
<comment type="similarity">
    <text evidence="2 9">Belongs to the complex I subunit 3 family.</text>
</comment>
<geneLocation type="mitochondrion" evidence="10"/>
<evidence type="ECO:0000256" key="8">
    <source>
        <dbReference type="ARBA" id="ARBA00049551"/>
    </source>
</evidence>
<dbReference type="GO" id="GO:0031966">
    <property type="term" value="C:mitochondrial membrane"/>
    <property type="evidence" value="ECO:0007669"/>
    <property type="project" value="UniProtKB-SubCell"/>
</dbReference>
<feature type="transmembrane region" description="Helical" evidence="9">
    <location>
        <begin position="6"/>
        <end position="27"/>
    </location>
</feature>
<evidence type="ECO:0000256" key="4">
    <source>
        <dbReference type="ARBA" id="ARBA00022448"/>
    </source>
</evidence>
<evidence type="ECO:0000313" key="10">
    <source>
        <dbReference type="EMBL" id="CBI83554.2"/>
    </source>
</evidence>
<name>E1UWC4_PICPA</name>
<dbReference type="GO" id="GO:0030964">
    <property type="term" value="C:NADH dehydrogenase complex"/>
    <property type="evidence" value="ECO:0007669"/>
    <property type="project" value="TreeGrafter"/>
</dbReference>